<dbReference type="Pfam" id="PF03372">
    <property type="entry name" value="Exo_endo_phos"/>
    <property type="match status" value="1"/>
</dbReference>
<name>A0A0G4IUY9_PLABS</name>
<evidence type="ECO:0000313" key="6">
    <source>
        <dbReference type="Proteomes" id="UP000290189"/>
    </source>
</evidence>
<evidence type="ECO:0000259" key="2">
    <source>
        <dbReference type="Pfam" id="PF03372"/>
    </source>
</evidence>
<evidence type="ECO:0000313" key="5">
    <source>
        <dbReference type="Proteomes" id="UP000039324"/>
    </source>
</evidence>
<dbReference type="EMBL" id="CDSF01000088">
    <property type="protein sequence ID" value="CEO98964.1"/>
    <property type="molecule type" value="Genomic_DNA"/>
</dbReference>
<dbReference type="InterPro" id="IPR005135">
    <property type="entry name" value="Endo/exonuclease/phosphatase"/>
</dbReference>
<dbReference type="Proteomes" id="UP000039324">
    <property type="component" value="Unassembled WGS sequence"/>
</dbReference>
<feature type="signal peptide" evidence="1">
    <location>
        <begin position="1"/>
        <end position="17"/>
    </location>
</feature>
<dbReference type="OMA" id="FYRPAVW"/>
<feature type="domain" description="Endonuclease/exonuclease/phosphatase" evidence="2">
    <location>
        <begin position="26"/>
        <end position="276"/>
    </location>
</feature>
<proteinExistence type="predicted"/>
<reference evidence="3 5" key="1">
    <citation type="submission" date="2015-02" db="EMBL/GenBank/DDBJ databases">
        <authorList>
            <person name="Chooi Y.-H."/>
        </authorList>
    </citation>
    <scope>NUCLEOTIDE SEQUENCE [LARGE SCALE GENOMIC DNA]</scope>
    <source>
        <strain evidence="3">E3</strain>
    </source>
</reference>
<dbReference type="GO" id="GO:0003824">
    <property type="term" value="F:catalytic activity"/>
    <property type="evidence" value="ECO:0007669"/>
    <property type="project" value="InterPro"/>
</dbReference>
<evidence type="ECO:0000256" key="1">
    <source>
        <dbReference type="SAM" id="SignalP"/>
    </source>
</evidence>
<keyword evidence="5" id="KW-1185">Reference proteome</keyword>
<keyword evidence="1" id="KW-0732">Signal</keyword>
<dbReference type="Gene3D" id="3.60.10.10">
    <property type="entry name" value="Endonuclease/exonuclease/phosphatase"/>
    <property type="match status" value="1"/>
</dbReference>
<dbReference type="CDD" id="cd09083">
    <property type="entry name" value="EEP-1"/>
    <property type="match status" value="1"/>
</dbReference>
<geneLocation type="mitochondrion" evidence="4"/>
<dbReference type="OrthoDB" id="276515at2759"/>
<gene>
    <name evidence="3" type="ORF">PBRA_007078</name>
    <name evidence="4" type="ORF">PLBR_LOCUS2952</name>
</gene>
<evidence type="ECO:0000313" key="3">
    <source>
        <dbReference type="EMBL" id="CEO98964.1"/>
    </source>
</evidence>
<dbReference type="AlphaFoldDB" id="A0A0G4IUY9"/>
<organism evidence="3 5">
    <name type="scientific">Plasmodiophora brassicae</name>
    <name type="common">Clubroot disease agent</name>
    <dbReference type="NCBI Taxonomy" id="37360"/>
    <lineage>
        <taxon>Eukaryota</taxon>
        <taxon>Sar</taxon>
        <taxon>Rhizaria</taxon>
        <taxon>Endomyxa</taxon>
        <taxon>Phytomyxea</taxon>
        <taxon>Plasmodiophorida</taxon>
        <taxon>Plasmodiophoridae</taxon>
        <taxon>Plasmodiophora</taxon>
    </lineage>
</organism>
<dbReference type="STRING" id="37360.A0A0G4IUY9"/>
<sequence length="298" mass="32340">MGVLSWVLLVGMAAATADPVRIAVRSFNIRTGWAPDLWNAWPFRATACLQAIGDPPDGDLSPDIVGLQEVLSFQLSRIRDAFPYYVSVGHGRGDGGTRGEYGPILFDARRWSLVDSGMFWLSDTPTVPGSKPAGASGCPRILTWARLRHRAAGVDVLALNTHLDHVSSRARLDGVHRILTFLRESNVDALPVILTGDFNNDVEDAPEITAVKQAGFVDSYRVVHPDDDDDDAGTFHAFTGRAASAKIDFVFATRGLAVVDAGIDRQKRCGRYPSDHFPISATLELDPRRVSPPPPTAT</sequence>
<accession>A0A0G4IUY9</accession>
<dbReference type="Proteomes" id="UP000290189">
    <property type="component" value="Unassembled WGS sequence"/>
</dbReference>
<feature type="chain" id="PRO_5033717274" description="Endonuclease/exonuclease/phosphatase domain-containing protein" evidence="1">
    <location>
        <begin position="18"/>
        <end position="298"/>
    </location>
</feature>
<dbReference type="SUPFAM" id="SSF56219">
    <property type="entry name" value="DNase I-like"/>
    <property type="match status" value="1"/>
</dbReference>
<dbReference type="EMBL" id="OVEO01000004">
    <property type="protein sequence ID" value="SPQ95737.1"/>
    <property type="molecule type" value="Genomic_DNA"/>
</dbReference>
<reference evidence="4 6" key="2">
    <citation type="submission" date="2018-03" db="EMBL/GenBank/DDBJ databases">
        <authorList>
            <person name="Fogelqvist J."/>
        </authorList>
    </citation>
    <scope>NUCLEOTIDE SEQUENCE [LARGE SCALE GENOMIC DNA]</scope>
</reference>
<dbReference type="InterPro" id="IPR036691">
    <property type="entry name" value="Endo/exonu/phosph_ase_sf"/>
</dbReference>
<keyword evidence="4" id="KW-0496">Mitochondrion</keyword>
<evidence type="ECO:0000313" key="4">
    <source>
        <dbReference type="EMBL" id="SPQ95737.1"/>
    </source>
</evidence>
<protein>
    <recommendedName>
        <fullName evidence="2">Endonuclease/exonuclease/phosphatase domain-containing protein</fullName>
    </recommendedName>
</protein>